<dbReference type="InterPro" id="IPR001841">
    <property type="entry name" value="Znf_RING"/>
</dbReference>
<dbReference type="InterPro" id="IPR002867">
    <property type="entry name" value="IBR_dom"/>
</dbReference>
<keyword evidence="8" id="KW-0479">Metal-binding</keyword>
<dbReference type="Pfam" id="PF01485">
    <property type="entry name" value="IBR"/>
    <property type="match status" value="1"/>
</dbReference>
<evidence type="ECO:0000256" key="10">
    <source>
        <dbReference type="ARBA" id="ARBA00022771"/>
    </source>
</evidence>
<dbReference type="GeneID" id="113852341"/>
<dbReference type="EC" id="2.3.2.31" evidence="6"/>
<dbReference type="SUPFAM" id="SSF57850">
    <property type="entry name" value="RING/U-box"/>
    <property type="match status" value="3"/>
</dbReference>
<comment type="cofactor">
    <cofactor evidence="2">
        <name>Zn(2+)</name>
        <dbReference type="ChEBI" id="CHEBI:29105"/>
    </cofactor>
</comment>
<evidence type="ECO:0000256" key="11">
    <source>
        <dbReference type="ARBA" id="ARBA00022786"/>
    </source>
</evidence>
<dbReference type="InterPro" id="IPR031127">
    <property type="entry name" value="E3_UB_ligase_RBR"/>
</dbReference>
<evidence type="ECO:0000256" key="4">
    <source>
        <dbReference type="ARBA" id="ARBA00004906"/>
    </source>
</evidence>
<evidence type="ECO:0000259" key="15">
    <source>
        <dbReference type="PROSITE" id="PS51873"/>
    </source>
</evidence>
<comment type="pathway">
    <text evidence="4">Protein modification; protein ubiquitination.</text>
</comment>
<reference evidence="17" key="2">
    <citation type="submission" date="2025-08" db="UniProtKB">
        <authorList>
            <consortium name="RefSeq"/>
        </authorList>
    </citation>
    <scope>IDENTIFICATION</scope>
    <source>
        <tissue evidence="17">Young leaves</tissue>
    </source>
</reference>
<evidence type="ECO:0000256" key="9">
    <source>
        <dbReference type="ARBA" id="ARBA00022737"/>
    </source>
</evidence>
<dbReference type="Proteomes" id="UP000694853">
    <property type="component" value="Unplaced"/>
</dbReference>
<sequence>MGNKLCVSIKSKNKASEGNDESSFNCLDLESIAEYFRPSYEDDIRGTILYTCKICCESKSLNDSFSVEPCGHFYCFTCTVRYIVSKLQNNVLIIKCPERECFGELSPHVCKPILPTNVLERWEKALCESVIPEEERFYCPFNDCSALLLINDGRMVIRNSTCPHCKRAICVQCNAPWHQKITCQKYKKLNENKNDDLLLNLAKKRKWKRCPNCKHYVEKNNGCDYMTCRLVNSLLHVPSPT</sequence>
<keyword evidence="7" id="KW-0808">Transferase</keyword>
<dbReference type="FunFam" id="3.30.40.10:FF:000230">
    <property type="entry name" value="RBR-type E3 ubiquitin transferase"/>
    <property type="match status" value="1"/>
</dbReference>
<dbReference type="PANTHER" id="PTHR11685">
    <property type="entry name" value="RBR FAMILY RING FINGER AND IBR DOMAIN-CONTAINING"/>
    <property type="match status" value="1"/>
</dbReference>
<keyword evidence="11" id="KW-0833">Ubl conjugation pathway</keyword>
<feature type="domain" description="RING-type" evidence="15">
    <location>
        <begin position="48"/>
        <end position="241"/>
    </location>
</feature>
<proteinExistence type="inferred from homology"/>
<dbReference type="SMART" id="SM00647">
    <property type="entry name" value="IBR"/>
    <property type="match status" value="1"/>
</dbReference>
<reference evidence="16" key="1">
    <citation type="journal article" date="2019" name="Toxins">
        <title>Detection of Abrin-Like and Prepropulchellin-Like Toxin Genes and Transcripts Using Whole Genome Sequencing and Full-Length Transcript Sequencing of Abrus precatorius.</title>
        <authorList>
            <person name="Hovde B.T."/>
            <person name="Daligault H.E."/>
            <person name="Hanschen E.R."/>
            <person name="Kunde Y.A."/>
            <person name="Johnson M.B."/>
            <person name="Starkenburg S.R."/>
            <person name="Johnson S.L."/>
        </authorList>
    </citation>
    <scope>NUCLEOTIDE SEQUENCE [LARGE SCALE GENOMIC DNA]</scope>
</reference>
<evidence type="ECO:0000256" key="13">
    <source>
        <dbReference type="PROSITE-ProRule" id="PRU00175"/>
    </source>
</evidence>
<dbReference type="OrthoDB" id="10009520at2759"/>
<comment type="similarity">
    <text evidence="5">Belongs to the RBR family. Ariadne subfamily.</text>
</comment>
<dbReference type="InterPro" id="IPR044066">
    <property type="entry name" value="TRIAD_supradom"/>
</dbReference>
<gene>
    <name evidence="17" type="primary">LOC113852341</name>
</gene>
<evidence type="ECO:0000256" key="6">
    <source>
        <dbReference type="ARBA" id="ARBA00012251"/>
    </source>
</evidence>
<comment type="catalytic activity">
    <reaction evidence="1">
        <text>[E2 ubiquitin-conjugating enzyme]-S-ubiquitinyl-L-cysteine + [acceptor protein]-L-lysine = [E2 ubiquitin-conjugating enzyme]-L-cysteine + [acceptor protein]-N(6)-ubiquitinyl-L-lysine.</text>
        <dbReference type="EC" id="2.3.2.31"/>
    </reaction>
</comment>
<evidence type="ECO:0000256" key="7">
    <source>
        <dbReference type="ARBA" id="ARBA00022679"/>
    </source>
</evidence>
<keyword evidence="9" id="KW-0677">Repeat</keyword>
<evidence type="ECO:0000256" key="1">
    <source>
        <dbReference type="ARBA" id="ARBA00001798"/>
    </source>
</evidence>
<dbReference type="Gene3D" id="1.20.120.1750">
    <property type="match status" value="1"/>
</dbReference>
<protein>
    <recommendedName>
        <fullName evidence="6">RBR-type E3 ubiquitin transferase</fullName>
        <ecNumber evidence="6">2.3.2.31</ecNumber>
    </recommendedName>
</protein>
<dbReference type="KEGG" id="aprc:113852341"/>
<comment type="function">
    <text evidence="3">Might act as an E3 ubiquitin-protein ligase, or as part of E3 complex, which accepts ubiquitin from specific E2 ubiquitin-conjugating enzymes and then transfers it to substrates.</text>
</comment>
<evidence type="ECO:0000256" key="3">
    <source>
        <dbReference type="ARBA" id="ARBA00003976"/>
    </source>
</evidence>
<dbReference type="GO" id="GO:0008270">
    <property type="term" value="F:zinc ion binding"/>
    <property type="evidence" value="ECO:0007669"/>
    <property type="project" value="UniProtKB-KW"/>
</dbReference>
<dbReference type="GO" id="GO:0016567">
    <property type="term" value="P:protein ubiquitination"/>
    <property type="evidence" value="ECO:0007669"/>
    <property type="project" value="UniProtKB-UniPathway"/>
</dbReference>
<evidence type="ECO:0000256" key="8">
    <source>
        <dbReference type="ARBA" id="ARBA00022723"/>
    </source>
</evidence>
<evidence type="ECO:0000256" key="5">
    <source>
        <dbReference type="ARBA" id="ARBA00005884"/>
    </source>
</evidence>
<dbReference type="InterPro" id="IPR013083">
    <property type="entry name" value="Znf_RING/FYVE/PHD"/>
</dbReference>
<keyword evidence="16" id="KW-1185">Reference proteome</keyword>
<dbReference type="Gene3D" id="3.30.40.10">
    <property type="entry name" value="Zinc/RING finger domain, C3HC4 (zinc finger)"/>
    <property type="match status" value="1"/>
</dbReference>
<keyword evidence="12" id="KW-0862">Zinc</keyword>
<dbReference type="AlphaFoldDB" id="A0A8B8K3R4"/>
<evidence type="ECO:0000256" key="2">
    <source>
        <dbReference type="ARBA" id="ARBA00001947"/>
    </source>
</evidence>
<evidence type="ECO:0000313" key="16">
    <source>
        <dbReference type="Proteomes" id="UP000694853"/>
    </source>
</evidence>
<evidence type="ECO:0000256" key="12">
    <source>
        <dbReference type="ARBA" id="ARBA00022833"/>
    </source>
</evidence>
<accession>A0A8B8K3R4</accession>
<dbReference type="UniPathway" id="UPA00143"/>
<evidence type="ECO:0000259" key="14">
    <source>
        <dbReference type="PROSITE" id="PS50089"/>
    </source>
</evidence>
<name>A0A8B8K3R4_ABRPR</name>
<evidence type="ECO:0000313" key="17">
    <source>
        <dbReference type="RefSeq" id="XP_027338370.1"/>
    </source>
</evidence>
<dbReference type="PROSITE" id="PS51873">
    <property type="entry name" value="TRIAD"/>
    <property type="match status" value="1"/>
</dbReference>
<feature type="domain" description="RING-type" evidence="14">
    <location>
        <begin position="52"/>
        <end position="97"/>
    </location>
</feature>
<dbReference type="GO" id="GO:0061630">
    <property type="term" value="F:ubiquitin protein ligase activity"/>
    <property type="evidence" value="ECO:0007669"/>
    <property type="project" value="UniProtKB-EC"/>
</dbReference>
<organism evidence="16 17">
    <name type="scientific">Abrus precatorius</name>
    <name type="common">Indian licorice</name>
    <name type="synonym">Glycine abrus</name>
    <dbReference type="NCBI Taxonomy" id="3816"/>
    <lineage>
        <taxon>Eukaryota</taxon>
        <taxon>Viridiplantae</taxon>
        <taxon>Streptophyta</taxon>
        <taxon>Embryophyta</taxon>
        <taxon>Tracheophyta</taxon>
        <taxon>Spermatophyta</taxon>
        <taxon>Magnoliopsida</taxon>
        <taxon>eudicotyledons</taxon>
        <taxon>Gunneridae</taxon>
        <taxon>Pentapetalae</taxon>
        <taxon>rosids</taxon>
        <taxon>fabids</taxon>
        <taxon>Fabales</taxon>
        <taxon>Fabaceae</taxon>
        <taxon>Papilionoideae</taxon>
        <taxon>50 kb inversion clade</taxon>
        <taxon>NPAAA clade</taxon>
        <taxon>indigoferoid/millettioid clade</taxon>
        <taxon>Abreae</taxon>
        <taxon>Abrus</taxon>
    </lineage>
</organism>
<keyword evidence="10 13" id="KW-0863">Zinc-finger</keyword>
<dbReference type="PROSITE" id="PS50089">
    <property type="entry name" value="ZF_RING_2"/>
    <property type="match status" value="1"/>
</dbReference>
<dbReference type="RefSeq" id="XP_027338370.1">
    <property type="nucleotide sequence ID" value="XM_027482569.1"/>
</dbReference>